<feature type="transmembrane region" description="Helical" evidence="1">
    <location>
        <begin position="351"/>
        <end position="375"/>
    </location>
</feature>
<feature type="transmembrane region" description="Helical" evidence="1">
    <location>
        <begin position="61"/>
        <end position="79"/>
    </location>
</feature>
<sequence length="406" mass="46440">MKKIIHFLVTLVLLFATLDGLRDTFFPDNPISYIKELAAITLFVLLLMLMIRKKAKISKGMIIGFNIFLLFLLFVSFATTKYADTTIIRAGLGFGGWSVWIKLLALYCLINSLYFLSILYPDIYYKIPKRYANFTIMYCIVTLFFILTGLSNNLNSRNWAGRLSIGYPTMDSFVLIAAIIFTIFFIKNKKQKTIYNIIFIIVLIMQNTATGYIMLAGLGGLMMLSLKGTYKTIPVFLGAIAIYVGYLVYDSLWMYMGRFGILFVDKINGFIFGADTSSIDLRQTQITILLKDMESYYLYVLFGKGGNEAYLVESTYYAFYGFCGLIGLTLFVFSLLLFIGKLPKSFKTKTYYCHSFYIATLFVISSAGLIGFYLYPLIFIYSYLVSVYCSTELEHIQRINFLNEKV</sequence>
<feature type="transmembrane region" description="Helical" evidence="1">
    <location>
        <begin position="131"/>
        <end position="150"/>
    </location>
</feature>
<evidence type="ECO:0000313" key="2">
    <source>
        <dbReference type="EMBL" id="BAT23481.1"/>
    </source>
</evidence>
<dbReference type="EMBL" id="AB924564">
    <property type="protein sequence ID" value="BAT23481.1"/>
    <property type="molecule type" value="Genomic_DNA"/>
</dbReference>
<proteinExistence type="predicted"/>
<organism evidence="2">
    <name type="scientific">Klebsiella sp. 5884</name>
    <dbReference type="NCBI Taxonomy" id="1497804"/>
    <lineage>
        <taxon>Bacteria</taxon>
        <taxon>Pseudomonadati</taxon>
        <taxon>Pseudomonadota</taxon>
        <taxon>Gammaproteobacteria</taxon>
        <taxon>Enterobacterales</taxon>
        <taxon>Enterobacteriaceae</taxon>
        <taxon>Klebsiella/Raoultella group</taxon>
        <taxon>Klebsiella</taxon>
    </lineage>
</organism>
<keyword evidence="1" id="KW-0812">Transmembrane</keyword>
<feature type="transmembrane region" description="Helical" evidence="1">
    <location>
        <begin position="318"/>
        <end position="339"/>
    </location>
</feature>
<keyword evidence="1" id="KW-1133">Transmembrane helix</keyword>
<feature type="transmembrane region" description="Helical" evidence="1">
    <location>
        <begin position="198"/>
        <end position="226"/>
    </location>
</feature>
<reference evidence="2" key="2">
    <citation type="journal article" date="2015" name="Sci. Rep.">
        <title>Genetic analysis of capsular polysaccharide synthesis gene clusters in 79 capsular types of Klebsiella spp.</title>
        <authorList>
            <person name="Pan Y.J."/>
            <person name="Lin T.L."/>
            <person name="Chen C.T."/>
            <person name="Chen Y.Y."/>
            <person name="Hsieh P.F."/>
            <person name="Hsu C.R."/>
            <person name="Wu M.C."/>
            <person name="Wang J.T."/>
        </authorList>
    </citation>
    <scope>NUCLEOTIDE SEQUENCE</scope>
    <source>
        <strain evidence="2">5884</strain>
    </source>
</reference>
<feature type="transmembrane region" description="Helical" evidence="1">
    <location>
        <begin position="30"/>
        <end position="49"/>
    </location>
</feature>
<name>A0A0N7KW93_9ENTR</name>
<feature type="transmembrane region" description="Helical" evidence="1">
    <location>
        <begin position="165"/>
        <end position="186"/>
    </location>
</feature>
<feature type="transmembrane region" description="Helical" evidence="1">
    <location>
        <begin position="99"/>
        <end position="119"/>
    </location>
</feature>
<gene>
    <name evidence="2" type="primary">wzx</name>
</gene>
<keyword evidence="1" id="KW-0472">Membrane</keyword>
<feature type="transmembrane region" description="Helical" evidence="1">
    <location>
        <begin position="232"/>
        <end position="249"/>
    </location>
</feature>
<dbReference type="AlphaFoldDB" id="A0A0N7KW93"/>
<accession>A0A0N7KW93</accession>
<evidence type="ECO:0000256" key="1">
    <source>
        <dbReference type="SAM" id="Phobius"/>
    </source>
</evidence>
<evidence type="ECO:0008006" key="3">
    <source>
        <dbReference type="Google" id="ProtNLM"/>
    </source>
</evidence>
<protein>
    <recommendedName>
        <fullName evidence="3">O-antigen and lipid-linked capsular repeat unit polymerase</fullName>
    </recommendedName>
</protein>
<reference evidence="2" key="1">
    <citation type="submission" date="2014-04" db="EMBL/GenBank/DDBJ databases">
        <authorList>
            <person name="Harrison E."/>
        </authorList>
    </citation>
    <scope>NUCLEOTIDE SEQUENCE</scope>
    <source>
        <strain evidence="2">5884</strain>
    </source>
</reference>